<dbReference type="PANTHER" id="PTHR38791:SF1">
    <property type="entry name" value="TRANSCRIPTION FACTOR, PUTATIVE-RELATED"/>
    <property type="match status" value="1"/>
</dbReference>
<feature type="coiled-coil region" evidence="2">
    <location>
        <begin position="60"/>
        <end position="90"/>
    </location>
</feature>
<dbReference type="SMART" id="SM00066">
    <property type="entry name" value="GAL4"/>
    <property type="match status" value="1"/>
</dbReference>
<protein>
    <recommendedName>
        <fullName evidence="4">Zn(2)-C6 fungal-type domain-containing protein</fullName>
    </recommendedName>
</protein>
<organism evidence="5 6">
    <name type="scientific">Byssothecium circinans</name>
    <dbReference type="NCBI Taxonomy" id="147558"/>
    <lineage>
        <taxon>Eukaryota</taxon>
        <taxon>Fungi</taxon>
        <taxon>Dikarya</taxon>
        <taxon>Ascomycota</taxon>
        <taxon>Pezizomycotina</taxon>
        <taxon>Dothideomycetes</taxon>
        <taxon>Pleosporomycetidae</taxon>
        <taxon>Pleosporales</taxon>
        <taxon>Massarineae</taxon>
        <taxon>Massarinaceae</taxon>
        <taxon>Byssothecium</taxon>
    </lineage>
</organism>
<dbReference type="GO" id="GO:0000981">
    <property type="term" value="F:DNA-binding transcription factor activity, RNA polymerase II-specific"/>
    <property type="evidence" value="ECO:0007669"/>
    <property type="project" value="InterPro"/>
</dbReference>
<dbReference type="InterPro" id="IPR001138">
    <property type="entry name" value="Zn2Cys6_DnaBD"/>
</dbReference>
<gene>
    <name evidence="5" type="ORF">CC80DRAFT_537909</name>
</gene>
<reference evidence="5" key="1">
    <citation type="journal article" date="2020" name="Stud. Mycol.">
        <title>101 Dothideomycetes genomes: a test case for predicting lifestyles and emergence of pathogens.</title>
        <authorList>
            <person name="Haridas S."/>
            <person name="Albert R."/>
            <person name="Binder M."/>
            <person name="Bloem J."/>
            <person name="Labutti K."/>
            <person name="Salamov A."/>
            <person name="Andreopoulos B."/>
            <person name="Baker S."/>
            <person name="Barry K."/>
            <person name="Bills G."/>
            <person name="Bluhm B."/>
            <person name="Cannon C."/>
            <person name="Castanera R."/>
            <person name="Culley D."/>
            <person name="Daum C."/>
            <person name="Ezra D."/>
            <person name="Gonzalez J."/>
            <person name="Henrissat B."/>
            <person name="Kuo A."/>
            <person name="Liang C."/>
            <person name="Lipzen A."/>
            <person name="Lutzoni F."/>
            <person name="Magnuson J."/>
            <person name="Mondo S."/>
            <person name="Nolan M."/>
            <person name="Ohm R."/>
            <person name="Pangilinan J."/>
            <person name="Park H.-J."/>
            <person name="Ramirez L."/>
            <person name="Alfaro M."/>
            <person name="Sun H."/>
            <person name="Tritt A."/>
            <person name="Yoshinaga Y."/>
            <person name="Zwiers L.-H."/>
            <person name="Turgeon B."/>
            <person name="Goodwin S."/>
            <person name="Spatafora J."/>
            <person name="Crous P."/>
            <person name="Grigoriev I."/>
        </authorList>
    </citation>
    <scope>NUCLEOTIDE SEQUENCE</scope>
    <source>
        <strain evidence="5">CBS 675.92</strain>
    </source>
</reference>
<evidence type="ECO:0000256" key="3">
    <source>
        <dbReference type="SAM" id="MobiDB-lite"/>
    </source>
</evidence>
<sequence length="627" mass="68886">MVYRGKPSTGCKKCRQRKIKCDETPGSCLKCTAKGTICPGYENSVDLFFHDESASVQVKAEKAKAKAIIARDEREKASRAKAALAKMKDAVGTPLLAPMIDQAISFFMLNMAWGLDSPPINSKYYHRHLHTYGFHPIIATCMTALGLAGVANICMDVGLKRESTKWYTEALNMTNKAIMDPVEVTSDNTLLATMLLSVFESTMNEKSLVGWSNHVSGSALLLKMRGRKQFSTPAGRRMWLQIVGQVTIQCMGMGEGIPKFIHDFHDEVNKWDMRDPGIRFYHLHIDTIELRAQIIQNKITDLQTIVKRALELDKAAEGIMEDMGKDWSYEVEYCDLGTPGVFGTSYHIYPHLAAAQTWNWIRYNRIYLHDIIRNSLVAGFSTSPPVFTGMECIRLLETSTEILYEMQSDIIASIPQYLHDTPKSPVGYSGNDKLNQFTTPIPPQISSPPQPSSQLHPSNPNQNLSPFSPIPLLPASASTSPSAPSPSCTPKLLTANFHSIEPPSRTSLRSPAQPKDKLPIIRVSGGYSSIWALFIAGSTPVASPESQEFILKTLERVSGEFGINQARVMAGALRLKMQGDRLGMVWGGKGGCGGLGEGERGGWSGIAPVYMPLVGPHFSEEMGEGGG</sequence>
<dbReference type="Gene3D" id="4.10.240.10">
    <property type="entry name" value="Zn(2)-C6 fungal-type DNA-binding domain"/>
    <property type="match status" value="1"/>
</dbReference>
<evidence type="ECO:0000313" key="5">
    <source>
        <dbReference type="EMBL" id="KAF1952857.1"/>
    </source>
</evidence>
<dbReference type="InterPro" id="IPR053175">
    <property type="entry name" value="DHMBA_Reg_Transcription_Factor"/>
</dbReference>
<dbReference type="SUPFAM" id="SSF57701">
    <property type="entry name" value="Zn2/Cys6 DNA-binding domain"/>
    <property type="match status" value="1"/>
</dbReference>
<feature type="compositionally biased region" description="Low complexity" evidence="3">
    <location>
        <begin position="452"/>
        <end position="467"/>
    </location>
</feature>
<proteinExistence type="predicted"/>
<keyword evidence="1" id="KW-0539">Nucleus</keyword>
<dbReference type="GO" id="GO:0008270">
    <property type="term" value="F:zinc ion binding"/>
    <property type="evidence" value="ECO:0007669"/>
    <property type="project" value="InterPro"/>
</dbReference>
<evidence type="ECO:0000313" key="6">
    <source>
        <dbReference type="Proteomes" id="UP000800035"/>
    </source>
</evidence>
<keyword evidence="2" id="KW-0175">Coiled coil</keyword>
<evidence type="ECO:0000256" key="2">
    <source>
        <dbReference type="SAM" id="Coils"/>
    </source>
</evidence>
<dbReference type="PROSITE" id="PS00463">
    <property type="entry name" value="ZN2_CY6_FUNGAL_1"/>
    <property type="match status" value="1"/>
</dbReference>
<dbReference type="PANTHER" id="PTHR38791">
    <property type="entry name" value="ZN(II)2CYS6 TRANSCRIPTION FACTOR (EUROFUNG)-RELATED-RELATED"/>
    <property type="match status" value="1"/>
</dbReference>
<dbReference type="PROSITE" id="PS50048">
    <property type="entry name" value="ZN2_CY6_FUNGAL_2"/>
    <property type="match status" value="1"/>
</dbReference>
<evidence type="ECO:0000256" key="1">
    <source>
        <dbReference type="ARBA" id="ARBA00023242"/>
    </source>
</evidence>
<dbReference type="Proteomes" id="UP000800035">
    <property type="component" value="Unassembled WGS sequence"/>
</dbReference>
<keyword evidence="6" id="KW-1185">Reference proteome</keyword>
<dbReference type="OrthoDB" id="2991872at2759"/>
<dbReference type="AlphaFoldDB" id="A0A6A5TVA3"/>
<name>A0A6A5TVA3_9PLEO</name>
<evidence type="ECO:0000259" key="4">
    <source>
        <dbReference type="PROSITE" id="PS50048"/>
    </source>
</evidence>
<feature type="domain" description="Zn(2)-C6 fungal-type" evidence="4">
    <location>
        <begin position="10"/>
        <end position="38"/>
    </location>
</feature>
<dbReference type="EMBL" id="ML977007">
    <property type="protein sequence ID" value="KAF1952857.1"/>
    <property type="molecule type" value="Genomic_DNA"/>
</dbReference>
<feature type="compositionally biased region" description="Pro residues" evidence="3">
    <location>
        <begin position="440"/>
        <end position="451"/>
    </location>
</feature>
<dbReference type="InterPro" id="IPR036864">
    <property type="entry name" value="Zn2-C6_fun-type_DNA-bd_sf"/>
</dbReference>
<accession>A0A6A5TVA3</accession>
<feature type="compositionally biased region" description="Low complexity" evidence="3">
    <location>
        <begin position="473"/>
        <end position="490"/>
    </location>
</feature>
<dbReference type="Pfam" id="PF00172">
    <property type="entry name" value="Zn_clus"/>
    <property type="match status" value="1"/>
</dbReference>
<feature type="region of interest" description="Disordered" evidence="3">
    <location>
        <begin position="428"/>
        <end position="493"/>
    </location>
</feature>
<dbReference type="CDD" id="cd00067">
    <property type="entry name" value="GAL4"/>
    <property type="match status" value="1"/>
</dbReference>